<dbReference type="RefSeq" id="XP_041198411.1">
    <property type="nucleotide sequence ID" value="XM_041337958.1"/>
</dbReference>
<reference evidence="2" key="1">
    <citation type="journal article" date="2020" name="New Phytol.">
        <title>Comparative genomics reveals dynamic genome evolution in host specialist ectomycorrhizal fungi.</title>
        <authorList>
            <person name="Lofgren L.A."/>
            <person name="Nguyen N.H."/>
            <person name="Vilgalys R."/>
            <person name="Ruytinx J."/>
            <person name="Liao H.L."/>
            <person name="Branco S."/>
            <person name="Kuo A."/>
            <person name="LaButti K."/>
            <person name="Lipzen A."/>
            <person name="Andreopoulos W."/>
            <person name="Pangilinan J."/>
            <person name="Riley R."/>
            <person name="Hundley H."/>
            <person name="Na H."/>
            <person name="Barry K."/>
            <person name="Grigoriev I.V."/>
            <person name="Stajich J.E."/>
            <person name="Kennedy P.G."/>
        </authorList>
    </citation>
    <scope>NUCLEOTIDE SEQUENCE</scope>
    <source>
        <strain evidence="2">MN1</strain>
    </source>
</reference>
<gene>
    <name evidence="2" type="ORF">BJ212DRAFT_1444423</name>
</gene>
<evidence type="ECO:0000313" key="3">
    <source>
        <dbReference type="Proteomes" id="UP000807769"/>
    </source>
</evidence>
<keyword evidence="3" id="KW-1185">Reference proteome</keyword>
<dbReference type="AlphaFoldDB" id="A0A9P7JIB7"/>
<accession>A0A9P7JIB7</accession>
<protein>
    <submittedName>
        <fullName evidence="2">Uncharacterized protein</fullName>
    </submittedName>
</protein>
<dbReference type="OrthoDB" id="3258969at2759"/>
<sequence>MIPRISKRYASTAKPKPKPRKGTKGVYGVTPGHQHISPEEQARIIKRRIEKAERDERMDITMALTPVKTHMGGFTRPRDLRALYWSKDGPYDEQKRSYETPSPAAYVPHTVYLLEARHLTRHGEGRADSIEHVVGVCRECDFPDVLAKYNSASSPALETMDNARWSWVARAHPKRVKWWNPGEDPKEIARGITEDSKYEVDDVVAFNGENKGFEAVRKGTLILPKLTTTGQQVRAFHSSPTRPYPSESYNEEHIVPNFYVKHKKDRKLQADKLMKSPVTPSTTSPSATDTAGLDVTVAEEAVHDPTRQTKAVKRRKHEESALMEHLSDSILGDDLVASTRRLVTKIPVEHYDKDGNLVHPSGFVVPGKGHSSTSDAARAKEWARDQDEERAAQTASVAERVLESDFDHVHSAMASTRPRSHKVPFEIREPDGTVKHPSGFVPPTPANEFKYSDSASLERGLAGAISRQRARDVDNNNSTIMKGRRLHTTAVVRASEVALPTCLVQPVPAPEIDSQPSSGLSESEPDHVDAIRARYLPTLAQEPFFRPLLTLTVSTRPLANSLVRLSRALPRGLPFYASVVPEDRKFSDSFSSRMRNLRLNRMQDLAVAMAQELSGARGGFVGIRFSPDERGRGVDGEGLDKALDWNKRVIGVGIGNWFSRAQELKEGFKMDADEAVVTPYTSEGVQLDSGPFKMYGLDDWGRRICDVTGEELAYPSKSARGGHKVERRLAILRKLLARLLAKTNTSHPLT</sequence>
<organism evidence="2 3">
    <name type="scientific">Suillus subaureus</name>
    <dbReference type="NCBI Taxonomy" id="48587"/>
    <lineage>
        <taxon>Eukaryota</taxon>
        <taxon>Fungi</taxon>
        <taxon>Dikarya</taxon>
        <taxon>Basidiomycota</taxon>
        <taxon>Agaricomycotina</taxon>
        <taxon>Agaricomycetes</taxon>
        <taxon>Agaricomycetidae</taxon>
        <taxon>Boletales</taxon>
        <taxon>Suillineae</taxon>
        <taxon>Suillaceae</taxon>
        <taxon>Suillus</taxon>
    </lineage>
</organism>
<evidence type="ECO:0000313" key="2">
    <source>
        <dbReference type="EMBL" id="KAG1824694.1"/>
    </source>
</evidence>
<comment type="caution">
    <text evidence="2">The sequence shown here is derived from an EMBL/GenBank/DDBJ whole genome shotgun (WGS) entry which is preliminary data.</text>
</comment>
<dbReference type="EMBL" id="JABBWG010000003">
    <property type="protein sequence ID" value="KAG1824694.1"/>
    <property type="molecule type" value="Genomic_DNA"/>
</dbReference>
<feature type="region of interest" description="Disordered" evidence="1">
    <location>
        <begin position="1"/>
        <end position="35"/>
    </location>
</feature>
<dbReference type="Proteomes" id="UP000807769">
    <property type="component" value="Unassembled WGS sequence"/>
</dbReference>
<dbReference type="GeneID" id="64631974"/>
<proteinExistence type="predicted"/>
<name>A0A9P7JIB7_9AGAM</name>
<evidence type="ECO:0000256" key="1">
    <source>
        <dbReference type="SAM" id="MobiDB-lite"/>
    </source>
</evidence>